<dbReference type="InterPro" id="IPR051533">
    <property type="entry name" value="WaaL-like"/>
</dbReference>
<keyword evidence="3 6" id="KW-1133">Transmembrane helix</keyword>
<dbReference type="Gene3D" id="1.25.40.10">
    <property type="entry name" value="Tetratricopeptide repeat domain"/>
    <property type="match status" value="1"/>
</dbReference>
<feature type="transmembrane region" description="Helical" evidence="6">
    <location>
        <begin position="181"/>
        <end position="198"/>
    </location>
</feature>
<organism evidence="8 9">
    <name type="scientific">Candidatus Fischerbacteria bacterium RBG_13_37_8</name>
    <dbReference type="NCBI Taxonomy" id="1817863"/>
    <lineage>
        <taxon>Bacteria</taxon>
        <taxon>Candidatus Fischeribacteriota</taxon>
    </lineage>
</organism>
<dbReference type="InterPro" id="IPR011990">
    <property type="entry name" value="TPR-like_helical_dom_sf"/>
</dbReference>
<feature type="transmembrane region" description="Helical" evidence="6">
    <location>
        <begin position="395"/>
        <end position="412"/>
    </location>
</feature>
<dbReference type="InterPro" id="IPR019734">
    <property type="entry name" value="TPR_rpt"/>
</dbReference>
<feature type="transmembrane region" description="Helical" evidence="6">
    <location>
        <begin position="12"/>
        <end position="28"/>
    </location>
</feature>
<reference evidence="8 9" key="1">
    <citation type="journal article" date="2016" name="Nat. Commun.">
        <title>Thousands of microbial genomes shed light on interconnected biogeochemical processes in an aquifer system.</title>
        <authorList>
            <person name="Anantharaman K."/>
            <person name="Brown C.T."/>
            <person name="Hug L.A."/>
            <person name="Sharon I."/>
            <person name="Castelle C.J."/>
            <person name="Probst A.J."/>
            <person name="Thomas B.C."/>
            <person name="Singh A."/>
            <person name="Wilkins M.J."/>
            <person name="Karaoz U."/>
            <person name="Brodie E.L."/>
            <person name="Williams K.H."/>
            <person name="Hubbard S.S."/>
            <person name="Banfield J.F."/>
        </authorList>
    </citation>
    <scope>NUCLEOTIDE SEQUENCE [LARGE SCALE GENOMIC DNA]</scope>
</reference>
<feature type="transmembrane region" description="Helical" evidence="6">
    <location>
        <begin position="122"/>
        <end position="144"/>
    </location>
</feature>
<dbReference type="Pfam" id="PF04932">
    <property type="entry name" value="Wzy_C"/>
    <property type="match status" value="1"/>
</dbReference>
<feature type="transmembrane region" description="Helical" evidence="6">
    <location>
        <begin position="65"/>
        <end position="85"/>
    </location>
</feature>
<evidence type="ECO:0000256" key="2">
    <source>
        <dbReference type="ARBA" id="ARBA00022692"/>
    </source>
</evidence>
<dbReference type="STRING" id="1817863.A2Y62_06740"/>
<evidence type="ECO:0000313" key="9">
    <source>
        <dbReference type="Proteomes" id="UP000178943"/>
    </source>
</evidence>
<dbReference type="PROSITE" id="PS50005">
    <property type="entry name" value="TPR"/>
    <property type="match status" value="1"/>
</dbReference>
<feature type="transmembrane region" description="Helical" evidence="6">
    <location>
        <begin position="340"/>
        <end position="363"/>
    </location>
</feature>
<feature type="transmembrane region" description="Helical" evidence="6">
    <location>
        <begin position="150"/>
        <end position="169"/>
    </location>
</feature>
<feature type="transmembrane region" description="Helical" evidence="6">
    <location>
        <begin position="91"/>
        <end position="110"/>
    </location>
</feature>
<proteinExistence type="predicted"/>
<feature type="transmembrane region" description="Helical" evidence="6">
    <location>
        <begin position="258"/>
        <end position="276"/>
    </location>
</feature>
<sequence length="663" mass="76708">MKKKLINNLDTVITAVFLTIIFIALPLLEKQYFIFSQFLAQVSLFLVLFYFFMRTLLSKQELTVRFGYLELLFILLIAPFLVSALSSENKYQGFLILLDVIIFACFLIAYKKIFFTSKSWMLFLPVITGGFLLSCITILDTFHFSLKAGFVNANLAALFIFISLLYALTFLKKSMIFSLKGISLLIAILAMITAEIIISSRSIYIIIISIFLILIISAKKISVLADQHVRPQRHKCTEEQRNNVYPENSKTATKYKSIIIIALLAGILIALVGFSYKLYQIPYKWERIQIWKTSLAMLKDNIISGVGTGNYELVAYQYNFPTAESPARYALYPNHAHNQWLHVMCETGIISIIILGLFFFIFLRNAFFLYRNYLLSSIVPLVFISFLIFGCVNNFFDSYALAFLFMSSLVAFQNSIPNRTIEFTIHSSRTIILIIFLFLSLHLLLYITIPYLAHRNYMASQLFYEQGKLVQARNAIDSAIKKTPNNSSCYRLKAKIQFSDYLQKRNIELIPLVVRDYEEAKNINPSDFRTFRDEADFYLALFSTVPSTEFIYNAISTYKAALKLNPYNPFYHYHLSHCYAILNKLEKATEELKIAVEIEPNYIAGHFELSNLYRTTNNTRMSEMHLQRAKELAIKYKYYPRSKNDYINTLLHIPSELLFAINM</sequence>
<protein>
    <recommendedName>
        <fullName evidence="7">O-antigen ligase-related domain-containing protein</fullName>
    </recommendedName>
</protein>
<keyword evidence="4 6" id="KW-0472">Membrane</keyword>
<evidence type="ECO:0000256" key="3">
    <source>
        <dbReference type="ARBA" id="ARBA00022989"/>
    </source>
</evidence>
<evidence type="ECO:0000256" key="1">
    <source>
        <dbReference type="ARBA" id="ARBA00004141"/>
    </source>
</evidence>
<dbReference type="GO" id="GO:0016020">
    <property type="term" value="C:membrane"/>
    <property type="evidence" value="ECO:0007669"/>
    <property type="project" value="UniProtKB-SubCell"/>
</dbReference>
<evidence type="ECO:0000256" key="6">
    <source>
        <dbReference type="SAM" id="Phobius"/>
    </source>
</evidence>
<keyword evidence="2 6" id="KW-0812">Transmembrane</keyword>
<evidence type="ECO:0000259" key="7">
    <source>
        <dbReference type="Pfam" id="PF04932"/>
    </source>
</evidence>
<evidence type="ECO:0000256" key="4">
    <source>
        <dbReference type="ARBA" id="ARBA00023136"/>
    </source>
</evidence>
<evidence type="ECO:0000313" key="8">
    <source>
        <dbReference type="EMBL" id="OGF64526.1"/>
    </source>
</evidence>
<feature type="domain" description="O-antigen ligase-related" evidence="7">
    <location>
        <begin position="187"/>
        <end position="355"/>
    </location>
</feature>
<comment type="subcellular location">
    <subcellularLocation>
        <location evidence="1">Membrane</location>
        <topology evidence="1">Multi-pass membrane protein</topology>
    </subcellularLocation>
</comment>
<feature type="transmembrane region" description="Helical" evidence="6">
    <location>
        <begin position="432"/>
        <end position="453"/>
    </location>
</feature>
<dbReference type="PANTHER" id="PTHR37422">
    <property type="entry name" value="TEICHURONIC ACID BIOSYNTHESIS PROTEIN TUAE"/>
    <property type="match status" value="1"/>
</dbReference>
<feature type="repeat" description="TPR" evidence="5">
    <location>
        <begin position="569"/>
        <end position="602"/>
    </location>
</feature>
<feature type="transmembrane region" description="Helical" evidence="6">
    <location>
        <begin position="204"/>
        <end position="225"/>
    </location>
</feature>
<name>A0A1F5VM94_9BACT</name>
<comment type="caution">
    <text evidence="8">The sequence shown here is derived from an EMBL/GenBank/DDBJ whole genome shotgun (WGS) entry which is preliminary data.</text>
</comment>
<keyword evidence="5" id="KW-0802">TPR repeat</keyword>
<gene>
    <name evidence="8" type="ORF">A2Y62_06740</name>
</gene>
<dbReference type="AlphaFoldDB" id="A0A1F5VM94"/>
<accession>A0A1F5VM94</accession>
<feature type="transmembrane region" description="Helical" evidence="6">
    <location>
        <begin position="370"/>
        <end position="389"/>
    </location>
</feature>
<evidence type="ECO:0000256" key="5">
    <source>
        <dbReference type="PROSITE-ProRule" id="PRU00339"/>
    </source>
</evidence>
<dbReference type="PANTHER" id="PTHR37422:SF23">
    <property type="entry name" value="TEICHURONIC ACID BIOSYNTHESIS PROTEIN TUAE"/>
    <property type="match status" value="1"/>
</dbReference>
<dbReference type="Proteomes" id="UP000178943">
    <property type="component" value="Unassembled WGS sequence"/>
</dbReference>
<feature type="transmembrane region" description="Helical" evidence="6">
    <location>
        <begin position="34"/>
        <end position="53"/>
    </location>
</feature>
<dbReference type="InterPro" id="IPR007016">
    <property type="entry name" value="O-antigen_ligase-rel_domated"/>
</dbReference>
<dbReference type="EMBL" id="MFGW01000136">
    <property type="protein sequence ID" value="OGF64526.1"/>
    <property type="molecule type" value="Genomic_DNA"/>
</dbReference>
<dbReference type="SUPFAM" id="SSF48452">
    <property type="entry name" value="TPR-like"/>
    <property type="match status" value="1"/>
</dbReference>
<dbReference type="SMART" id="SM00028">
    <property type="entry name" value="TPR"/>
    <property type="match status" value="3"/>
</dbReference>